<evidence type="ECO:0000256" key="1">
    <source>
        <dbReference type="ARBA" id="ARBA00008276"/>
    </source>
</evidence>
<name>A0A6A6V581_9PLEO</name>
<gene>
    <name evidence="7" type="ORF">M011DRAFT_487910</name>
</gene>
<keyword evidence="5" id="KW-0067">ATP-binding</keyword>
<dbReference type="OrthoDB" id="5212574at2759"/>
<evidence type="ECO:0000256" key="3">
    <source>
        <dbReference type="ARBA" id="ARBA00022723"/>
    </source>
</evidence>
<evidence type="ECO:0000256" key="2">
    <source>
        <dbReference type="ARBA" id="ARBA00022598"/>
    </source>
</evidence>
<dbReference type="GO" id="GO:0005524">
    <property type="term" value="F:ATP binding"/>
    <property type="evidence" value="ECO:0007669"/>
    <property type="project" value="UniProtKB-KW"/>
</dbReference>
<dbReference type="SUPFAM" id="SSF53244">
    <property type="entry name" value="MurD-like peptide ligases, peptide-binding domain"/>
    <property type="match status" value="1"/>
</dbReference>
<dbReference type="UniPathway" id="UPA00850"/>
<keyword evidence="8" id="KW-1185">Reference proteome</keyword>
<evidence type="ECO:0000313" key="7">
    <source>
        <dbReference type="EMBL" id="KAF2745645.1"/>
    </source>
</evidence>
<dbReference type="PANTHER" id="PTHR11136:SF0">
    <property type="entry name" value="DIHYDROFOLATE SYNTHETASE-RELATED"/>
    <property type="match status" value="1"/>
</dbReference>
<proteinExistence type="inferred from homology"/>
<dbReference type="InterPro" id="IPR001645">
    <property type="entry name" value="Folylpolyglutamate_synth"/>
</dbReference>
<keyword evidence="4" id="KW-0547">Nucleotide-binding</keyword>
<evidence type="ECO:0000256" key="6">
    <source>
        <dbReference type="ARBA" id="ARBA00022842"/>
    </source>
</evidence>
<dbReference type="InterPro" id="IPR036565">
    <property type="entry name" value="Mur-like_cat_sf"/>
</dbReference>
<keyword evidence="2 7" id="KW-0436">Ligase</keyword>
<dbReference type="AlphaFoldDB" id="A0A6A6V581"/>
<sequence length="534" mass="59860">MIQPGLERISLLLKNIDFPWRAIHVAGTNGKGSVCAYAHALLVRRGKRCGRFTSPHLIDRWDCIHINNTPVERTKFLKVESHFKSLNTRENINASEFEILTACAFQLFNDHEIDIGVVEVGLGGKLDATNILQNQCVSVITKIAFDHTAFLGSFIEDIAAHKAGILRPGVPYIVYPNNEPAVKKVISDYARSISAGPELPFPAHRTELSTPEDQRAWNTFAAKYESFQLDNILLAYFAVKETMLQTDNLPSSLIRALPAFSSTQNPGRLQRTTVPTIFPNPARKILVDGAHNADSARELAHHVDRACRREAVRRGYALSPYPNGNKLYPVTWIFAMSAGKSALPLLSELLRDGDRVILTSFSAVDGMPWVHPIPPADLRSVIEREFPSVHVFEMPEGQRTAFDALSLAKYIAPDGPIVLAGSLYLVGDFYRQKRRFEGLGSREEEGDSEEVVEREAREMDGKAKGFFKDVLKEMRPRAYDERFDVERTEFEGRGERRSGSVGEGEAKGKMTFAQEIQALRSRMRELEEAGYEEL</sequence>
<dbReference type="Proteomes" id="UP000799440">
    <property type="component" value="Unassembled WGS sequence"/>
</dbReference>
<dbReference type="NCBIfam" id="TIGR01499">
    <property type="entry name" value="folC"/>
    <property type="match status" value="1"/>
</dbReference>
<dbReference type="EMBL" id="MU006581">
    <property type="protein sequence ID" value="KAF2745645.1"/>
    <property type="molecule type" value="Genomic_DNA"/>
</dbReference>
<dbReference type="Gene3D" id="3.90.190.20">
    <property type="entry name" value="Mur ligase, C-terminal domain"/>
    <property type="match status" value="1"/>
</dbReference>
<dbReference type="InterPro" id="IPR036615">
    <property type="entry name" value="Mur_ligase_C_dom_sf"/>
</dbReference>
<dbReference type="GO" id="GO:0004326">
    <property type="term" value="F:tetrahydrofolylpolyglutamate synthase activity"/>
    <property type="evidence" value="ECO:0007669"/>
    <property type="project" value="InterPro"/>
</dbReference>
<dbReference type="SUPFAM" id="SSF53623">
    <property type="entry name" value="MurD-like peptide ligases, catalytic domain"/>
    <property type="match status" value="1"/>
</dbReference>
<dbReference type="GO" id="GO:0008841">
    <property type="term" value="F:dihydrofolate synthase activity"/>
    <property type="evidence" value="ECO:0007669"/>
    <property type="project" value="TreeGrafter"/>
</dbReference>
<accession>A0A6A6V581</accession>
<reference evidence="7" key="1">
    <citation type="journal article" date="2020" name="Stud. Mycol.">
        <title>101 Dothideomycetes genomes: a test case for predicting lifestyles and emergence of pathogens.</title>
        <authorList>
            <person name="Haridas S."/>
            <person name="Albert R."/>
            <person name="Binder M."/>
            <person name="Bloem J."/>
            <person name="Labutti K."/>
            <person name="Salamov A."/>
            <person name="Andreopoulos B."/>
            <person name="Baker S."/>
            <person name="Barry K."/>
            <person name="Bills G."/>
            <person name="Bluhm B."/>
            <person name="Cannon C."/>
            <person name="Castanera R."/>
            <person name="Culley D."/>
            <person name="Daum C."/>
            <person name="Ezra D."/>
            <person name="Gonzalez J."/>
            <person name="Henrissat B."/>
            <person name="Kuo A."/>
            <person name="Liang C."/>
            <person name="Lipzen A."/>
            <person name="Lutzoni F."/>
            <person name="Magnuson J."/>
            <person name="Mondo S."/>
            <person name="Nolan M."/>
            <person name="Ohm R."/>
            <person name="Pangilinan J."/>
            <person name="Park H.-J."/>
            <person name="Ramirez L."/>
            <person name="Alfaro M."/>
            <person name="Sun H."/>
            <person name="Tritt A."/>
            <person name="Yoshinaga Y."/>
            <person name="Zwiers L.-H."/>
            <person name="Turgeon B."/>
            <person name="Goodwin S."/>
            <person name="Spatafora J."/>
            <person name="Crous P."/>
            <person name="Grigoriev I."/>
        </authorList>
    </citation>
    <scope>NUCLEOTIDE SEQUENCE</scope>
    <source>
        <strain evidence="7">CBS 119925</strain>
    </source>
</reference>
<dbReference type="InterPro" id="IPR018109">
    <property type="entry name" value="Folylpolyglutamate_synth_CS"/>
</dbReference>
<organism evidence="7 8">
    <name type="scientific">Sporormia fimetaria CBS 119925</name>
    <dbReference type="NCBI Taxonomy" id="1340428"/>
    <lineage>
        <taxon>Eukaryota</taxon>
        <taxon>Fungi</taxon>
        <taxon>Dikarya</taxon>
        <taxon>Ascomycota</taxon>
        <taxon>Pezizomycotina</taxon>
        <taxon>Dothideomycetes</taxon>
        <taxon>Pleosporomycetidae</taxon>
        <taxon>Pleosporales</taxon>
        <taxon>Sporormiaceae</taxon>
        <taxon>Sporormia</taxon>
    </lineage>
</organism>
<evidence type="ECO:0000313" key="8">
    <source>
        <dbReference type="Proteomes" id="UP000799440"/>
    </source>
</evidence>
<dbReference type="GO" id="GO:0005739">
    <property type="term" value="C:mitochondrion"/>
    <property type="evidence" value="ECO:0007669"/>
    <property type="project" value="TreeGrafter"/>
</dbReference>
<dbReference type="GO" id="GO:0005829">
    <property type="term" value="C:cytosol"/>
    <property type="evidence" value="ECO:0007669"/>
    <property type="project" value="TreeGrafter"/>
</dbReference>
<protein>
    <submittedName>
        <fullName evidence="7">Mur ligase</fullName>
    </submittedName>
</protein>
<comment type="similarity">
    <text evidence="1">Belongs to the folylpolyglutamate synthase family.</text>
</comment>
<dbReference type="Gene3D" id="3.40.1190.10">
    <property type="entry name" value="Mur-like, catalytic domain"/>
    <property type="match status" value="1"/>
</dbReference>
<evidence type="ECO:0000256" key="4">
    <source>
        <dbReference type="ARBA" id="ARBA00022741"/>
    </source>
</evidence>
<keyword evidence="3" id="KW-0479">Metal-binding</keyword>
<dbReference type="PROSITE" id="PS01012">
    <property type="entry name" value="FOLYLPOLYGLU_SYNT_2"/>
    <property type="match status" value="1"/>
</dbReference>
<keyword evidence="6" id="KW-0460">Magnesium</keyword>
<evidence type="ECO:0000256" key="5">
    <source>
        <dbReference type="ARBA" id="ARBA00022840"/>
    </source>
</evidence>
<dbReference type="PANTHER" id="PTHR11136">
    <property type="entry name" value="FOLYLPOLYGLUTAMATE SYNTHASE-RELATED"/>
    <property type="match status" value="1"/>
</dbReference>
<dbReference type="GO" id="GO:0046872">
    <property type="term" value="F:metal ion binding"/>
    <property type="evidence" value="ECO:0007669"/>
    <property type="project" value="UniProtKB-KW"/>
</dbReference>